<dbReference type="AlphaFoldDB" id="A0A5E7B5J0"/>
<reference evidence="1 2" key="1">
    <citation type="submission" date="2019-09" db="EMBL/GenBank/DDBJ databases">
        <authorList>
            <person name="Chandra G."/>
            <person name="Truman W A."/>
        </authorList>
    </citation>
    <scope>NUCLEOTIDE SEQUENCE [LARGE SCALE GENOMIC DNA]</scope>
    <source>
        <strain evidence="1">PS723</strain>
    </source>
</reference>
<name>A0A5E7B5J0_PSEFL</name>
<dbReference type="EMBL" id="CABVHY010000005">
    <property type="protein sequence ID" value="VVN84004.1"/>
    <property type="molecule type" value="Genomic_DNA"/>
</dbReference>
<protein>
    <submittedName>
        <fullName evidence="1">Uncharacterized protein</fullName>
    </submittedName>
</protein>
<proteinExistence type="predicted"/>
<accession>A0A5E7B5J0</accession>
<gene>
    <name evidence="1" type="ORF">PS723_01321</name>
</gene>
<evidence type="ECO:0000313" key="2">
    <source>
        <dbReference type="Proteomes" id="UP000379480"/>
    </source>
</evidence>
<organism evidence="1 2">
    <name type="scientific">Pseudomonas fluorescens</name>
    <dbReference type="NCBI Taxonomy" id="294"/>
    <lineage>
        <taxon>Bacteria</taxon>
        <taxon>Pseudomonadati</taxon>
        <taxon>Pseudomonadota</taxon>
        <taxon>Gammaproteobacteria</taxon>
        <taxon>Pseudomonadales</taxon>
        <taxon>Pseudomonadaceae</taxon>
        <taxon>Pseudomonas</taxon>
    </lineage>
</organism>
<evidence type="ECO:0000313" key="1">
    <source>
        <dbReference type="EMBL" id="VVN84004.1"/>
    </source>
</evidence>
<dbReference type="Proteomes" id="UP000379480">
    <property type="component" value="Unassembled WGS sequence"/>
</dbReference>
<sequence length="37" mass="4285">MQRIQKITPCLWFDYQAEAAAGFYLQSRNGSCKPCCR</sequence>